<sequence>MLEVFLFINPIGQLCLRSEEALIKIIEESNDTNIHFKFIPVLNLKNVEHYMHFQKLNSHDLDLRNQVFGTIYQAVLAYKAATFQGNKKSRAFLMCLQESFRQFDAPFNTTLVLSIAEKVGLDTEMLLEDWHSELAKQAFDSDQQLACEMNIQTSPSAVVFNYAKGQHDSGLLIENCDSYDLLKEVCSQQTDAETTYETLSRQQSKFTNVAFRVLT</sequence>
<dbReference type="GO" id="GO:0016853">
    <property type="term" value="F:isomerase activity"/>
    <property type="evidence" value="ECO:0007669"/>
    <property type="project" value="UniProtKB-KW"/>
</dbReference>
<dbReference type="Gene3D" id="3.40.30.10">
    <property type="entry name" value="Glutaredoxin"/>
    <property type="match status" value="1"/>
</dbReference>
<protein>
    <submittedName>
        <fullName evidence="1">Dithiol-disulfide isomerase</fullName>
    </submittedName>
</protein>
<keyword evidence="2" id="KW-1185">Reference proteome</keyword>
<dbReference type="AlphaFoldDB" id="A0A2N9DWY0"/>
<dbReference type="SUPFAM" id="SSF52833">
    <property type="entry name" value="Thioredoxin-like"/>
    <property type="match status" value="1"/>
</dbReference>
<reference evidence="1" key="1">
    <citation type="submission" date="2018-01" db="EMBL/GenBank/DDBJ databases">
        <authorList>
            <person name="Chaillou S."/>
        </authorList>
    </citation>
    <scope>NUCLEOTIDE SEQUENCE [LARGE SCALE GENOMIC DNA]</scope>
    <source>
        <strain evidence="1">MFPC41A2801</strain>
    </source>
</reference>
<gene>
    <name evidence="1" type="ORF">LFUMFP_320010</name>
</gene>
<dbReference type="Pfam" id="PF13743">
    <property type="entry name" value="Thioredoxin_5"/>
    <property type="match status" value="1"/>
</dbReference>
<comment type="caution">
    <text evidence="1">The sequence shown here is derived from an EMBL/GenBank/DDBJ whole genome shotgun (WGS) entry which is preliminary data.</text>
</comment>
<keyword evidence="1" id="KW-0413">Isomerase</keyword>
<proteinExistence type="predicted"/>
<evidence type="ECO:0000313" key="2">
    <source>
        <dbReference type="Proteomes" id="UP000238739"/>
    </source>
</evidence>
<dbReference type="Proteomes" id="UP000238739">
    <property type="component" value="Unassembled WGS sequence"/>
</dbReference>
<dbReference type="RefSeq" id="WP_106483409.1">
    <property type="nucleotide sequence ID" value="NZ_LT984417.1"/>
</dbReference>
<name>A0A2N9DWY0_9LACO</name>
<dbReference type="InterPro" id="IPR036249">
    <property type="entry name" value="Thioredoxin-like_sf"/>
</dbReference>
<organism evidence="1 2">
    <name type="scientific">Latilactobacillus fuchuensis</name>
    <dbReference type="NCBI Taxonomy" id="164393"/>
    <lineage>
        <taxon>Bacteria</taxon>
        <taxon>Bacillati</taxon>
        <taxon>Bacillota</taxon>
        <taxon>Bacilli</taxon>
        <taxon>Lactobacillales</taxon>
        <taxon>Lactobacillaceae</taxon>
        <taxon>Latilactobacillus</taxon>
    </lineage>
</organism>
<evidence type="ECO:0000313" key="1">
    <source>
        <dbReference type="EMBL" id="SPC39178.1"/>
    </source>
</evidence>
<accession>A0A2N9DWY0</accession>
<dbReference type="EMBL" id="OGVC01000026">
    <property type="protein sequence ID" value="SPC39178.1"/>
    <property type="molecule type" value="Genomic_DNA"/>
</dbReference>